<name>A0A2X0XIZ2_9GAMM</name>
<keyword evidence="2" id="KW-1185">Reference proteome</keyword>
<dbReference type="Proteomes" id="UP000250086">
    <property type="component" value="Unassembled WGS sequence"/>
</dbReference>
<dbReference type="RefSeq" id="WP_258400098.1">
    <property type="nucleotide sequence ID" value="NZ_UAPV01000003.1"/>
</dbReference>
<dbReference type="EMBL" id="UAPV01000003">
    <property type="protein sequence ID" value="SPT78872.1"/>
    <property type="molecule type" value="Genomic_DNA"/>
</dbReference>
<dbReference type="AlphaFoldDB" id="A0A2X0XIZ2"/>
<sequence length="42" mass="4637">MDPDTLKRALIKALTMTAAQLEHEGFSHGTAQRLRLKLLSSS</sequence>
<evidence type="ECO:0000313" key="1">
    <source>
        <dbReference type="EMBL" id="SPT78872.1"/>
    </source>
</evidence>
<accession>A0A2X0XIZ2</accession>
<organism evidence="1 2">
    <name type="scientific">Anaerobiospirillum thomasii</name>
    <dbReference type="NCBI Taxonomy" id="179995"/>
    <lineage>
        <taxon>Bacteria</taxon>
        <taxon>Pseudomonadati</taxon>
        <taxon>Pseudomonadota</taxon>
        <taxon>Gammaproteobacteria</taxon>
        <taxon>Aeromonadales</taxon>
        <taxon>Succinivibrionaceae</taxon>
        <taxon>Anaerobiospirillum</taxon>
    </lineage>
</organism>
<gene>
    <name evidence="1" type="ORF">NCTC13093_02504</name>
</gene>
<evidence type="ECO:0000313" key="2">
    <source>
        <dbReference type="Proteomes" id="UP000250086"/>
    </source>
</evidence>
<protein>
    <submittedName>
        <fullName evidence="1">Uncharacterized protein</fullName>
    </submittedName>
</protein>
<proteinExistence type="predicted"/>
<reference evidence="1 2" key="1">
    <citation type="submission" date="2018-06" db="EMBL/GenBank/DDBJ databases">
        <authorList>
            <consortium name="Pathogen Informatics"/>
            <person name="Doyle S."/>
        </authorList>
    </citation>
    <scope>NUCLEOTIDE SEQUENCE [LARGE SCALE GENOMIC DNA]</scope>
    <source>
        <strain evidence="1 2">NCTC13093</strain>
    </source>
</reference>